<dbReference type="InterPro" id="IPR036890">
    <property type="entry name" value="HATPase_C_sf"/>
</dbReference>
<keyword evidence="5" id="KW-0472">Membrane</keyword>
<dbReference type="CDD" id="cd16917">
    <property type="entry name" value="HATPase_UhpB-NarQ-NarX-like"/>
    <property type="match status" value="1"/>
</dbReference>
<dbReference type="Pfam" id="PF13424">
    <property type="entry name" value="TPR_12"/>
    <property type="match status" value="3"/>
</dbReference>
<keyword evidence="3" id="KW-0902">Two-component regulatory system</keyword>
<dbReference type="GO" id="GO:0000155">
    <property type="term" value="F:phosphorelay sensor kinase activity"/>
    <property type="evidence" value="ECO:0007669"/>
    <property type="project" value="InterPro"/>
</dbReference>
<dbReference type="Proteomes" id="UP000245670">
    <property type="component" value="Unassembled WGS sequence"/>
</dbReference>
<name>A0A2U2JCW3_9FLAO</name>
<keyword evidence="1" id="KW-0808">Transferase</keyword>
<evidence type="ECO:0000256" key="3">
    <source>
        <dbReference type="ARBA" id="ARBA00023012"/>
    </source>
</evidence>
<evidence type="ECO:0000256" key="4">
    <source>
        <dbReference type="PROSITE-ProRule" id="PRU00339"/>
    </source>
</evidence>
<feature type="repeat" description="TPR" evidence="4">
    <location>
        <begin position="86"/>
        <end position="119"/>
    </location>
</feature>
<dbReference type="SMART" id="SM00028">
    <property type="entry name" value="TPR"/>
    <property type="match status" value="5"/>
</dbReference>
<evidence type="ECO:0000256" key="5">
    <source>
        <dbReference type="SAM" id="Phobius"/>
    </source>
</evidence>
<organism evidence="7 8">
    <name type="scientific">Polaribacter aquimarinus</name>
    <dbReference type="NCBI Taxonomy" id="2100726"/>
    <lineage>
        <taxon>Bacteria</taxon>
        <taxon>Pseudomonadati</taxon>
        <taxon>Bacteroidota</taxon>
        <taxon>Flavobacteriia</taxon>
        <taxon>Flavobacteriales</taxon>
        <taxon>Flavobacteriaceae</taxon>
    </lineage>
</organism>
<sequence>MLLQSKKKSALFLLITIASSLIFSQQKQINALKAKLKDSSLNDSIRIKYLGDLGWYYGNVSIDSAFFYTKKGLNLSIKSNNLKGIGQSYNDLGIIHYRTSKYDSARYYYRKSLTIRTKINDSIGLAGLYSKIGISFQQNSILDSALYFNNKSLRMYEALGMKRHVIINQNNIANIYQNLNQFDKALKIHLSVLATREKTKIPAELAESYVNIGNVYQRLNELEKSKNYYDKAIAISEKHNLIRNLSIVYNNYGNIYKEESKMDLALDFYKKAYTIRKNLKDSYGLASVTGNLGVLYFEAAKFKTAEPYLHESLLLSKKLKAKELELSAYKVLLMLKAYLKQPDSTIFYQKKYDDLNNIIRNENVTKQVLEIETKYQTEKIEKENAIQKEQLLTQELAIKNKTLFTILLASALIILGIIFFAVYKKNQLKRKQLKKEIDLKDALATIKTQNRLQEQRLRISRDLHDNIGSQLTFIISSIDNLKYISKDANKKLKDKLTSISGFTSDTIHQLRDTIWAMNKSEITVEDLHTRILSYVEKAKVASPNITFKVEYNIDLNMVFTSLIGMNIFRVIQEAINNSIKYSEANQLEILLRKKDNLFEAIVKDNGNGFDIKSVDLGNGLSNMEKRMSEVGGKVKIISEKEKGTEIIVAVALKNTSNDV</sequence>
<evidence type="ECO:0000259" key="6">
    <source>
        <dbReference type="PROSITE" id="PS50109"/>
    </source>
</evidence>
<dbReference type="Pfam" id="PF02518">
    <property type="entry name" value="HATPase_c"/>
    <property type="match status" value="1"/>
</dbReference>
<dbReference type="SUPFAM" id="SSF55874">
    <property type="entry name" value="ATPase domain of HSP90 chaperone/DNA topoisomerase II/histidine kinase"/>
    <property type="match status" value="1"/>
</dbReference>
<dbReference type="InterPro" id="IPR011990">
    <property type="entry name" value="TPR-like_helical_dom_sf"/>
</dbReference>
<dbReference type="InterPro" id="IPR003594">
    <property type="entry name" value="HATPase_dom"/>
</dbReference>
<dbReference type="RefSeq" id="WP_109404507.1">
    <property type="nucleotide sequence ID" value="NZ_QFFG01000002.1"/>
</dbReference>
<reference evidence="7 8" key="1">
    <citation type="submission" date="2018-05" db="EMBL/GenBank/DDBJ databases">
        <title>Polaribacter aquimarinus sp. nov., isolated from sediment in a sediment of sea.</title>
        <authorList>
            <person name="Lu D."/>
        </authorList>
    </citation>
    <scope>NUCLEOTIDE SEQUENCE [LARGE SCALE GENOMIC DNA]</scope>
    <source>
        <strain evidence="7 8">ZY113</strain>
    </source>
</reference>
<dbReference type="Gene3D" id="3.30.565.10">
    <property type="entry name" value="Histidine kinase-like ATPase, C-terminal domain"/>
    <property type="match status" value="1"/>
</dbReference>
<feature type="domain" description="Histidine kinase" evidence="6">
    <location>
        <begin position="462"/>
        <end position="654"/>
    </location>
</feature>
<keyword evidence="5" id="KW-1133">Transmembrane helix</keyword>
<gene>
    <name evidence="7" type="ORF">DIS07_07035</name>
</gene>
<evidence type="ECO:0000256" key="1">
    <source>
        <dbReference type="ARBA" id="ARBA00022679"/>
    </source>
</evidence>
<dbReference type="Gene3D" id="1.20.5.1930">
    <property type="match status" value="1"/>
</dbReference>
<dbReference type="OrthoDB" id="9778366at2"/>
<comment type="caution">
    <text evidence="7">The sequence shown here is derived from an EMBL/GenBank/DDBJ whole genome shotgun (WGS) entry which is preliminary data.</text>
</comment>
<evidence type="ECO:0000313" key="7">
    <source>
        <dbReference type="EMBL" id="PWG06176.1"/>
    </source>
</evidence>
<dbReference type="PROSITE" id="PS50109">
    <property type="entry name" value="HIS_KIN"/>
    <property type="match status" value="1"/>
</dbReference>
<dbReference type="Gene3D" id="1.25.40.10">
    <property type="entry name" value="Tetratricopeptide repeat domain"/>
    <property type="match status" value="3"/>
</dbReference>
<keyword evidence="8" id="KW-1185">Reference proteome</keyword>
<evidence type="ECO:0000313" key="8">
    <source>
        <dbReference type="Proteomes" id="UP000245670"/>
    </source>
</evidence>
<dbReference type="AlphaFoldDB" id="A0A2U2JCW3"/>
<evidence type="ECO:0000256" key="2">
    <source>
        <dbReference type="ARBA" id="ARBA00022777"/>
    </source>
</evidence>
<dbReference type="Pfam" id="PF07730">
    <property type="entry name" value="HisKA_3"/>
    <property type="match status" value="1"/>
</dbReference>
<protein>
    <submittedName>
        <fullName evidence="7">Two-component sensor histidine kinase</fullName>
    </submittedName>
</protein>
<dbReference type="GO" id="GO:0046983">
    <property type="term" value="F:protein dimerization activity"/>
    <property type="evidence" value="ECO:0007669"/>
    <property type="project" value="InterPro"/>
</dbReference>
<dbReference type="InterPro" id="IPR011712">
    <property type="entry name" value="Sig_transdc_His_kin_sub3_dim/P"/>
</dbReference>
<dbReference type="SMART" id="SM00387">
    <property type="entry name" value="HATPase_c"/>
    <property type="match status" value="1"/>
</dbReference>
<feature type="repeat" description="TPR" evidence="4">
    <location>
        <begin position="206"/>
        <end position="239"/>
    </location>
</feature>
<dbReference type="InterPro" id="IPR050482">
    <property type="entry name" value="Sensor_HK_TwoCompSys"/>
</dbReference>
<keyword evidence="5" id="KW-0812">Transmembrane</keyword>
<dbReference type="PANTHER" id="PTHR24421">
    <property type="entry name" value="NITRATE/NITRITE SENSOR PROTEIN NARX-RELATED"/>
    <property type="match status" value="1"/>
</dbReference>
<dbReference type="PROSITE" id="PS50293">
    <property type="entry name" value="TPR_REGION"/>
    <property type="match status" value="1"/>
</dbReference>
<feature type="repeat" description="TPR" evidence="4">
    <location>
        <begin position="246"/>
        <end position="279"/>
    </location>
</feature>
<keyword evidence="4" id="KW-0802">TPR repeat</keyword>
<dbReference type="InterPro" id="IPR005467">
    <property type="entry name" value="His_kinase_dom"/>
</dbReference>
<feature type="transmembrane region" description="Helical" evidence="5">
    <location>
        <begin position="403"/>
        <end position="423"/>
    </location>
</feature>
<dbReference type="InterPro" id="IPR019734">
    <property type="entry name" value="TPR_rpt"/>
</dbReference>
<dbReference type="EMBL" id="QFFG01000002">
    <property type="protein sequence ID" value="PWG06176.1"/>
    <property type="molecule type" value="Genomic_DNA"/>
</dbReference>
<dbReference type="SUPFAM" id="SSF48452">
    <property type="entry name" value="TPR-like"/>
    <property type="match status" value="2"/>
</dbReference>
<dbReference type="GO" id="GO:0016020">
    <property type="term" value="C:membrane"/>
    <property type="evidence" value="ECO:0007669"/>
    <property type="project" value="InterPro"/>
</dbReference>
<keyword evidence="2 7" id="KW-0418">Kinase</keyword>
<proteinExistence type="predicted"/>
<accession>A0A2U2JCW3</accession>
<dbReference type="PROSITE" id="PS50005">
    <property type="entry name" value="TPR"/>
    <property type="match status" value="3"/>
</dbReference>